<dbReference type="Gene3D" id="3.30.160.540">
    <property type="match status" value="1"/>
</dbReference>
<protein>
    <recommendedName>
        <fullName evidence="10">Septum site-determining protein MinC</fullName>
    </recommendedName>
</protein>
<sequence length="196" mass="21785">MKDPVLIKSNRYGICIYFDPDLPFQDLLLAAVDKFSASAAFFDHARMAVQFEGRTFTKEEQQRMTSAIEEAAKIAILCLVEENTPTERFHRRILEESLDRLWDRDGLFYRGTLRRKQILESEKSIVIIGDVEAGAAVVSKGSVVVTGTVYGSVTAGASGDRGAVIAARSMRPQRLRIGDREVKPVIGGSYSWAKLL</sequence>
<dbReference type="GO" id="GO:0000902">
    <property type="term" value="P:cell morphogenesis"/>
    <property type="evidence" value="ECO:0007669"/>
    <property type="project" value="InterPro"/>
</dbReference>
<dbReference type="Pfam" id="PF22642">
    <property type="entry name" value="MinC_N_1"/>
    <property type="match status" value="1"/>
</dbReference>
<dbReference type="InterPro" id="IPR005526">
    <property type="entry name" value="Septum_form_inhib_MinC_C"/>
</dbReference>
<dbReference type="Gene3D" id="2.160.20.70">
    <property type="match status" value="1"/>
</dbReference>
<evidence type="ECO:0000256" key="5">
    <source>
        <dbReference type="ARBA" id="ARBA00046874"/>
    </source>
</evidence>
<dbReference type="Pfam" id="PF03775">
    <property type="entry name" value="MinC_C"/>
    <property type="match status" value="1"/>
</dbReference>
<evidence type="ECO:0000313" key="9">
    <source>
        <dbReference type="Proteomes" id="UP000824263"/>
    </source>
</evidence>
<evidence type="ECO:0000259" key="7">
    <source>
        <dbReference type="Pfam" id="PF22642"/>
    </source>
</evidence>
<evidence type="ECO:0000259" key="6">
    <source>
        <dbReference type="Pfam" id="PF03775"/>
    </source>
</evidence>
<dbReference type="GO" id="GO:1901891">
    <property type="term" value="P:regulation of cell septum assembly"/>
    <property type="evidence" value="ECO:0007669"/>
    <property type="project" value="InterPro"/>
</dbReference>
<dbReference type="GO" id="GO:0000917">
    <property type="term" value="P:division septum assembly"/>
    <property type="evidence" value="ECO:0007669"/>
    <property type="project" value="UniProtKB-KW"/>
</dbReference>
<comment type="similarity">
    <text evidence="1">Belongs to the MinC family.</text>
</comment>
<evidence type="ECO:0000256" key="1">
    <source>
        <dbReference type="ARBA" id="ARBA00006291"/>
    </source>
</evidence>
<dbReference type="Proteomes" id="UP000824263">
    <property type="component" value="Unassembled WGS sequence"/>
</dbReference>
<comment type="subunit">
    <text evidence="5">Interacts with MinD and FtsZ.</text>
</comment>
<dbReference type="EMBL" id="DXGF01000138">
    <property type="protein sequence ID" value="HIW84225.1"/>
    <property type="molecule type" value="Genomic_DNA"/>
</dbReference>
<dbReference type="InterPro" id="IPR036145">
    <property type="entry name" value="MinC_C_sf"/>
</dbReference>
<keyword evidence="3" id="KW-0717">Septation</keyword>
<evidence type="ECO:0000256" key="4">
    <source>
        <dbReference type="ARBA" id="ARBA00023306"/>
    </source>
</evidence>
<feature type="domain" description="Septum site-determining protein MinC N-terminal" evidence="7">
    <location>
        <begin position="5"/>
        <end position="76"/>
    </location>
</feature>
<dbReference type="InterPro" id="IPR016098">
    <property type="entry name" value="CAP/MinC_C"/>
</dbReference>
<accession>A0A9D1UF64</accession>
<dbReference type="InterPro" id="IPR055219">
    <property type="entry name" value="MinC_N_1"/>
</dbReference>
<dbReference type="AlphaFoldDB" id="A0A9D1UF64"/>
<evidence type="ECO:0000313" key="8">
    <source>
        <dbReference type="EMBL" id="HIW84225.1"/>
    </source>
</evidence>
<name>A0A9D1UF64_9FIRM</name>
<feature type="domain" description="Septum formation inhibitor MinC C-terminal" evidence="6">
    <location>
        <begin position="109"/>
        <end position="180"/>
    </location>
</feature>
<dbReference type="PANTHER" id="PTHR34108">
    <property type="entry name" value="SEPTUM SITE-DETERMINING PROTEIN MINC"/>
    <property type="match status" value="1"/>
</dbReference>
<keyword evidence="2" id="KW-0132">Cell division</keyword>
<gene>
    <name evidence="8" type="ORF">H9873_07880</name>
</gene>
<reference evidence="8" key="2">
    <citation type="submission" date="2021-04" db="EMBL/GenBank/DDBJ databases">
        <authorList>
            <person name="Gilroy R."/>
        </authorList>
    </citation>
    <scope>NUCLEOTIDE SEQUENCE</scope>
    <source>
        <strain evidence="8">ChiSxjej1B13-11762</strain>
    </source>
</reference>
<evidence type="ECO:0008006" key="10">
    <source>
        <dbReference type="Google" id="ProtNLM"/>
    </source>
</evidence>
<dbReference type="PANTHER" id="PTHR34108:SF1">
    <property type="entry name" value="SEPTUM SITE-DETERMINING PROTEIN MINC"/>
    <property type="match status" value="1"/>
</dbReference>
<organism evidence="8 9">
    <name type="scientific">Candidatus Dorea gallistercoris</name>
    <dbReference type="NCBI Taxonomy" id="2838542"/>
    <lineage>
        <taxon>Bacteria</taxon>
        <taxon>Bacillati</taxon>
        <taxon>Bacillota</taxon>
        <taxon>Clostridia</taxon>
        <taxon>Lachnospirales</taxon>
        <taxon>Lachnospiraceae</taxon>
        <taxon>Dorea</taxon>
    </lineage>
</organism>
<proteinExistence type="inferred from homology"/>
<keyword evidence="4" id="KW-0131">Cell cycle</keyword>
<evidence type="ECO:0000256" key="2">
    <source>
        <dbReference type="ARBA" id="ARBA00022618"/>
    </source>
</evidence>
<reference evidence="8" key="1">
    <citation type="journal article" date="2021" name="PeerJ">
        <title>Extensive microbial diversity within the chicken gut microbiome revealed by metagenomics and culture.</title>
        <authorList>
            <person name="Gilroy R."/>
            <person name="Ravi A."/>
            <person name="Getino M."/>
            <person name="Pursley I."/>
            <person name="Horton D.L."/>
            <person name="Alikhan N.F."/>
            <person name="Baker D."/>
            <person name="Gharbi K."/>
            <person name="Hall N."/>
            <person name="Watson M."/>
            <person name="Adriaenssens E.M."/>
            <person name="Foster-Nyarko E."/>
            <person name="Jarju S."/>
            <person name="Secka A."/>
            <person name="Antonio M."/>
            <person name="Oren A."/>
            <person name="Chaudhuri R.R."/>
            <person name="La Ragione R."/>
            <person name="Hildebrand F."/>
            <person name="Pallen M.J."/>
        </authorList>
    </citation>
    <scope>NUCLEOTIDE SEQUENCE</scope>
    <source>
        <strain evidence="8">ChiSxjej1B13-11762</strain>
    </source>
</reference>
<dbReference type="SUPFAM" id="SSF63848">
    <property type="entry name" value="Cell-division inhibitor MinC, C-terminal domain"/>
    <property type="match status" value="1"/>
</dbReference>
<comment type="caution">
    <text evidence="8">The sequence shown here is derived from an EMBL/GenBank/DDBJ whole genome shotgun (WGS) entry which is preliminary data.</text>
</comment>
<dbReference type="InterPro" id="IPR013033">
    <property type="entry name" value="MinC"/>
</dbReference>
<evidence type="ECO:0000256" key="3">
    <source>
        <dbReference type="ARBA" id="ARBA00023210"/>
    </source>
</evidence>